<evidence type="ECO:0000313" key="3">
    <source>
        <dbReference type="EMBL" id="MDN3712982.1"/>
    </source>
</evidence>
<evidence type="ECO:0000313" key="4">
    <source>
        <dbReference type="Proteomes" id="UP001243846"/>
    </source>
</evidence>
<gene>
    <name evidence="3" type="ORF">QWZ10_16730</name>
</gene>
<proteinExistence type="inferred from homology"/>
<dbReference type="Proteomes" id="UP001243846">
    <property type="component" value="Unassembled WGS sequence"/>
</dbReference>
<dbReference type="SUPFAM" id="SSF51182">
    <property type="entry name" value="RmlC-like cupins"/>
    <property type="match status" value="1"/>
</dbReference>
<organism evidence="3 4">
    <name type="scientific">Paracoccus cavernae</name>
    <dbReference type="NCBI Taxonomy" id="1571207"/>
    <lineage>
        <taxon>Bacteria</taxon>
        <taxon>Pseudomonadati</taxon>
        <taxon>Pseudomonadota</taxon>
        <taxon>Alphaproteobacteria</taxon>
        <taxon>Rhodobacterales</taxon>
        <taxon>Paracoccaceae</taxon>
        <taxon>Paracoccus</taxon>
    </lineage>
</organism>
<dbReference type="Pfam" id="PF02678">
    <property type="entry name" value="Pirin"/>
    <property type="match status" value="1"/>
</dbReference>
<evidence type="ECO:0000259" key="2">
    <source>
        <dbReference type="Pfam" id="PF02678"/>
    </source>
</evidence>
<dbReference type="EMBL" id="JAUFRC010000001">
    <property type="protein sequence ID" value="MDN3712982.1"/>
    <property type="molecule type" value="Genomic_DNA"/>
</dbReference>
<dbReference type="PANTHER" id="PTHR43594:SF1">
    <property type="entry name" value="QUERCETIN 2,3-DIOXYGENASE PA2418-RELATED"/>
    <property type="match status" value="1"/>
</dbReference>
<protein>
    <submittedName>
        <fullName evidence="3">Pirin family protein</fullName>
    </submittedName>
</protein>
<reference evidence="4" key="1">
    <citation type="journal article" date="2019" name="Int. J. Syst. Evol. Microbiol.">
        <title>The Global Catalogue of Microorganisms (GCM) 10K type strain sequencing project: providing services to taxonomists for standard genome sequencing and annotation.</title>
        <authorList>
            <consortium name="The Broad Institute Genomics Platform"/>
            <consortium name="The Broad Institute Genome Sequencing Center for Infectious Disease"/>
            <person name="Wu L."/>
            <person name="Ma J."/>
        </authorList>
    </citation>
    <scope>NUCLEOTIDE SEQUENCE [LARGE SCALE GENOMIC DNA]</scope>
    <source>
        <strain evidence="4">CECT 8482</strain>
    </source>
</reference>
<dbReference type="InterPro" id="IPR053186">
    <property type="entry name" value="QDO-related"/>
</dbReference>
<dbReference type="Gene3D" id="2.60.120.10">
    <property type="entry name" value="Jelly Rolls"/>
    <property type="match status" value="1"/>
</dbReference>
<comment type="similarity">
    <text evidence="1">Belongs to the pirin family.</text>
</comment>
<evidence type="ECO:0000256" key="1">
    <source>
        <dbReference type="RuleBase" id="RU003457"/>
    </source>
</evidence>
<comment type="caution">
    <text evidence="3">The sequence shown here is derived from an EMBL/GenBank/DDBJ whole genome shotgun (WGS) entry which is preliminary data.</text>
</comment>
<dbReference type="InterPro" id="IPR014710">
    <property type="entry name" value="RmlC-like_jellyroll"/>
</dbReference>
<dbReference type="CDD" id="cd02909">
    <property type="entry name" value="cupin_pirin_N"/>
    <property type="match status" value="1"/>
</dbReference>
<dbReference type="PANTHER" id="PTHR43594">
    <property type="entry name" value="QUERCETIN 2,3-DIOXYGENASE"/>
    <property type="match status" value="1"/>
</dbReference>
<accession>A0ABT8D899</accession>
<keyword evidence="4" id="KW-1185">Reference proteome</keyword>
<dbReference type="InterPro" id="IPR011051">
    <property type="entry name" value="RmlC_Cupin_sf"/>
</dbReference>
<feature type="domain" description="Pirin N-terminal" evidence="2">
    <location>
        <begin position="21"/>
        <end position="112"/>
    </location>
</feature>
<name>A0ABT8D899_9RHOB</name>
<dbReference type="RefSeq" id="WP_377786571.1">
    <property type="nucleotide sequence ID" value="NZ_JBHUOC010000001.1"/>
</dbReference>
<sequence>MRKILSTKSAPRGHWVGDGFPVRSLLSDMEGLNEFSPFLLLDYAGPEKFGPAKRPRGVDVHPHKGFETVTIVYQGEVEHGDSTGQGGVIREGDVQWMTAADGILHKEFHSHDFTKRVARWKWSSFGSTFRPSTNRRSRVTRVSVRATFRWSICLMARAACG</sequence>
<dbReference type="InterPro" id="IPR003829">
    <property type="entry name" value="Pirin_N_dom"/>
</dbReference>